<evidence type="ECO:0000313" key="2">
    <source>
        <dbReference type="Proteomes" id="UP000544222"/>
    </source>
</evidence>
<protein>
    <submittedName>
        <fullName evidence="1">Uncharacterized protein</fullName>
    </submittedName>
</protein>
<proteinExistence type="predicted"/>
<dbReference type="RefSeq" id="WP_183413196.1">
    <property type="nucleotide sequence ID" value="NZ_JACHYB010000001.1"/>
</dbReference>
<dbReference type="Proteomes" id="UP000544222">
    <property type="component" value="Unassembled WGS sequence"/>
</dbReference>
<sequence length="90" mass="10637">MAKAYVIKTDKEKIETYFVIYFPYPYDSNDTIAVIYNDKNQKVGFYIELNNVIENTVKNFLKSKGRITKEINNKLEDDIKSILQKLHNLK</sequence>
<gene>
    <name evidence="1" type="ORF">FHX64_001605</name>
</gene>
<keyword evidence="2" id="KW-1185">Reference proteome</keyword>
<name>A0A7W5H2H9_9PORP</name>
<dbReference type="AlphaFoldDB" id="A0A7W5H2H9"/>
<reference evidence="1 2" key="1">
    <citation type="submission" date="2020-08" db="EMBL/GenBank/DDBJ databases">
        <title>Genomic Encyclopedia of Type Strains, Phase IV (KMG-IV): sequencing the most valuable type-strain genomes for metagenomic binning, comparative biology and taxonomic classification.</title>
        <authorList>
            <person name="Goeker M."/>
        </authorList>
    </citation>
    <scope>NUCLEOTIDE SEQUENCE [LARGE SCALE GENOMIC DNA]</scope>
    <source>
        <strain evidence="1 2">DSM 27471</strain>
    </source>
</reference>
<comment type="caution">
    <text evidence="1">The sequence shown here is derived from an EMBL/GenBank/DDBJ whole genome shotgun (WGS) entry which is preliminary data.</text>
</comment>
<accession>A0A7W5H2H9</accession>
<dbReference type="EMBL" id="JACHYB010000001">
    <property type="protein sequence ID" value="MBB3187442.1"/>
    <property type="molecule type" value="Genomic_DNA"/>
</dbReference>
<organism evidence="1 2">
    <name type="scientific">Microbacter margulisiae</name>
    <dbReference type="NCBI Taxonomy" id="1350067"/>
    <lineage>
        <taxon>Bacteria</taxon>
        <taxon>Pseudomonadati</taxon>
        <taxon>Bacteroidota</taxon>
        <taxon>Bacteroidia</taxon>
        <taxon>Bacteroidales</taxon>
        <taxon>Porphyromonadaceae</taxon>
        <taxon>Microbacter</taxon>
    </lineage>
</organism>
<evidence type="ECO:0000313" key="1">
    <source>
        <dbReference type="EMBL" id="MBB3187442.1"/>
    </source>
</evidence>